<dbReference type="Pfam" id="PF13007">
    <property type="entry name" value="LZ_Tnp_IS66"/>
    <property type="match status" value="1"/>
</dbReference>
<feature type="domain" description="Transposase IS66 central" evidence="2">
    <location>
        <begin position="189"/>
        <end position="474"/>
    </location>
</feature>
<dbReference type="PANTHER" id="PTHR33678">
    <property type="entry name" value="BLL1576 PROTEIN"/>
    <property type="match status" value="1"/>
</dbReference>
<evidence type="ECO:0000259" key="3">
    <source>
        <dbReference type="Pfam" id="PF13007"/>
    </source>
</evidence>
<evidence type="ECO:0000259" key="2">
    <source>
        <dbReference type="Pfam" id="PF03050"/>
    </source>
</evidence>
<feature type="domain" description="Transposase IS66 C-terminal" evidence="4">
    <location>
        <begin position="481"/>
        <end position="521"/>
    </location>
</feature>
<evidence type="ECO:0000256" key="1">
    <source>
        <dbReference type="SAM" id="Coils"/>
    </source>
</evidence>
<dbReference type="Proteomes" id="UP000823865">
    <property type="component" value="Unassembled WGS sequence"/>
</dbReference>
<organism evidence="5 6">
    <name type="scientific">Candidatus Paraprevotella stercoravium</name>
    <dbReference type="NCBI Taxonomy" id="2838725"/>
    <lineage>
        <taxon>Bacteria</taxon>
        <taxon>Pseudomonadati</taxon>
        <taxon>Bacteroidota</taxon>
        <taxon>Bacteroidia</taxon>
        <taxon>Bacteroidales</taxon>
        <taxon>Prevotellaceae</taxon>
        <taxon>Paraprevotella</taxon>
    </lineage>
</organism>
<dbReference type="NCBIfam" id="NF033517">
    <property type="entry name" value="transpos_IS66"/>
    <property type="match status" value="1"/>
</dbReference>
<evidence type="ECO:0000313" key="6">
    <source>
        <dbReference type="Proteomes" id="UP000823865"/>
    </source>
</evidence>
<comment type="caution">
    <text evidence="5">The sequence shown here is derived from an EMBL/GenBank/DDBJ whole genome shotgun (WGS) entry which is preliminary data.</text>
</comment>
<dbReference type="Pfam" id="PF03050">
    <property type="entry name" value="DDE_Tnp_IS66"/>
    <property type="match status" value="1"/>
</dbReference>
<protein>
    <submittedName>
        <fullName evidence="5">IS66 family transposase</fullName>
    </submittedName>
</protein>
<evidence type="ECO:0000259" key="4">
    <source>
        <dbReference type="Pfam" id="PF13817"/>
    </source>
</evidence>
<keyword evidence="1" id="KW-0175">Coiled coil</keyword>
<evidence type="ECO:0000313" key="5">
    <source>
        <dbReference type="EMBL" id="MBU3853374.1"/>
    </source>
</evidence>
<reference evidence="5" key="1">
    <citation type="journal article" date="2021" name="PeerJ">
        <title>Extensive microbial diversity within the chicken gut microbiome revealed by metagenomics and culture.</title>
        <authorList>
            <person name="Gilroy R."/>
            <person name="Ravi A."/>
            <person name="Getino M."/>
            <person name="Pursley I."/>
            <person name="Horton D.L."/>
            <person name="Alikhan N.F."/>
            <person name="Baker D."/>
            <person name="Gharbi K."/>
            <person name="Hall N."/>
            <person name="Watson M."/>
            <person name="Adriaenssens E.M."/>
            <person name="Foster-Nyarko E."/>
            <person name="Jarju S."/>
            <person name="Secka A."/>
            <person name="Antonio M."/>
            <person name="Oren A."/>
            <person name="Chaudhuri R.R."/>
            <person name="La Ragione R."/>
            <person name="Hildebrand F."/>
            <person name="Pallen M.J."/>
        </authorList>
    </citation>
    <scope>NUCLEOTIDE SEQUENCE</scope>
    <source>
        <strain evidence="5">G3-2149</strain>
    </source>
</reference>
<feature type="coiled-coil region" evidence="1">
    <location>
        <begin position="18"/>
        <end position="52"/>
    </location>
</feature>
<feature type="domain" description="Transposase TnpC homeodomain" evidence="3">
    <location>
        <begin position="41"/>
        <end position="117"/>
    </location>
</feature>
<accession>A0A9E2L673</accession>
<dbReference type="EMBL" id="JAHLFU010000126">
    <property type="protein sequence ID" value="MBU3853374.1"/>
    <property type="molecule type" value="Genomic_DNA"/>
</dbReference>
<dbReference type="InterPro" id="IPR052344">
    <property type="entry name" value="Transposase-related"/>
</dbReference>
<name>A0A9E2L673_9BACT</name>
<gene>
    <name evidence="5" type="ORF">H9789_06070</name>
</gene>
<dbReference type="Pfam" id="PF13817">
    <property type="entry name" value="DDE_Tnp_IS66_C"/>
    <property type="match status" value="1"/>
</dbReference>
<dbReference type="InterPro" id="IPR004291">
    <property type="entry name" value="Transposase_IS66_central"/>
</dbReference>
<proteinExistence type="predicted"/>
<dbReference type="AlphaFoldDB" id="A0A9E2L673"/>
<sequence>MDEKEILLKTIEGLNASVASLSATNKDQAEQIKNLQERIKELTAQVAWLNRQLFGRKSEKLRTYDPNMPDLFTEEFAGLRQQEEEKRDEAVEKIEKEPVEVRKQKRQNRKMTEDLPVLETEVIEPAGVDLSLYRRIGEEITKVVKHKPGMLYVKEIIRPKYALKDSTGLPPVGQKGVEIAPMPLMPVDKCIADASLLAEILLQKYEYHVPFYRQIRQYRHLGIKGLTESTLDGWFKKTVELLGPLYEELKREVFSCDYIQADETTVPVINREKHKAEKEYLWMARSVMEKLVIFHYDKGSRAGAVIESLANQYHFKGYLQCDGFAGYETAFKTSPDVQLVNCLVHIRRHFEQALDENREMAEQALTQIQHIYRIEHSCDKAGLSYDERKAKRRELARPILEAMKVWMETEGIKYSPNSQIGKSITYAYARWDNMMKCLEDGRLLWDNNLAENVIRPIALGRKNYLFCGNHEAAVNMSVVCSLLATCKAHDVNPREYLNDVIAQMPYYKKATREQLLNLLPHKWKLQHPKDASTKQEEKSGN</sequence>
<dbReference type="PANTHER" id="PTHR33678:SF1">
    <property type="entry name" value="BLL1576 PROTEIN"/>
    <property type="match status" value="1"/>
</dbReference>
<reference evidence="5" key="2">
    <citation type="submission" date="2021-04" db="EMBL/GenBank/DDBJ databases">
        <authorList>
            <person name="Gilroy R."/>
        </authorList>
    </citation>
    <scope>NUCLEOTIDE SEQUENCE</scope>
    <source>
        <strain evidence="5">G3-2149</strain>
    </source>
</reference>
<dbReference type="InterPro" id="IPR039552">
    <property type="entry name" value="IS66_C"/>
</dbReference>
<dbReference type="InterPro" id="IPR024463">
    <property type="entry name" value="Transposase_TnpC_homeodom"/>
</dbReference>